<evidence type="ECO:0000313" key="1">
    <source>
        <dbReference type="EMBL" id="MPM90431.1"/>
    </source>
</evidence>
<proteinExistence type="predicted"/>
<name>A0A645DME8_9ZZZZ</name>
<organism evidence="1">
    <name type="scientific">bioreactor metagenome</name>
    <dbReference type="NCBI Taxonomy" id="1076179"/>
    <lineage>
        <taxon>unclassified sequences</taxon>
        <taxon>metagenomes</taxon>
        <taxon>ecological metagenomes</taxon>
    </lineage>
</organism>
<accession>A0A645DME8</accession>
<sequence>MPHINVYLNSHLKYINANITGTPKSKYKPYPNPVERASIVITMKVDDNIAASVNFFTELFNFYASNFMPPKTSKLNLVYHFLGNLSVIIYDIG</sequence>
<reference evidence="1" key="1">
    <citation type="submission" date="2019-08" db="EMBL/GenBank/DDBJ databases">
        <authorList>
            <person name="Kucharzyk K."/>
            <person name="Murdoch R.W."/>
            <person name="Higgins S."/>
            <person name="Loffler F."/>
        </authorList>
    </citation>
    <scope>NUCLEOTIDE SEQUENCE</scope>
</reference>
<protein>
    <submittedName>
        <fullName evidence="1">Uncharacterized protein</fullName>
    </submittedName>
</protein>
<gene>
    <name evidence="1" type="ORF">SDC9_137552</name>
</gene>
<dbReference type="AlphaFoldDB" id="A0A645DME8"/>
<dbReference type="EMBL" id="VSSQ01037676">
    <property type="protein sequence ID" value="MPM90431.1"/>
    <property type="molecule type" value="Genomic_DNA"/>
</dbReference>
<comment type="caution">
    <text evidence="1">The sequence shown here is derived from an EMBL/GenBank/DDBJ whole genome shotgun (WGS) entry which is preliminary data.</text>
</comment>